<dbReference type="InterPro" id="IPR039910">
    <property type="entry name" value="D15-like"/>
</dbReference>
<sequence length="605" mass="64912">MRARRPYRRLFGCAALSAFLITGAVLPAGALEQFEFLTPAADDTLRDDLRSASLLLRLHEDGRGDAAEILAAAREDYARLTGALYAEGYYGGVIHITLDGAEASEIAPLDVPDRIAAAVIRVDPGPRFHFGAARMRPYAKGTKLPPDYRDTRPAYSTAIAEAAEAGVDGWRAIGHAKARVSGEEIVADHDSRTLDALILLEPGPKLRFGRLSIDGQERMRTDRMYEIAGFPEGEVFDPEALQRVVTRLRRTDVFRAVSATEADQPNPDGTLDVAISVAEDLPRRFGFGAELSSSEGIALSGFWLHRNLFGGAERLRFDGEVENIAGDTNATGYRLAARFERPATFTPDTSFFVTAEAERYNLVDLTIDGYAVGAGFSHIFSPELSGEASLEYAYARSDVLGITSEFKQLALPVSIEWDRRDSKLDATSGFYLNAGTTPFLGFGTTGSGAQIKADARIYRGFGTDDRVVLAGRGQIGAVLGPSLAETPPDYLFFSGGGGTVRGQPYQSLGVTQTVGPDTYETGGQSFAALSAEIRARVNETFSVVGFYDAGFVGAEGFDDGQWHSGAGLGVRYNTGLGPIRFDVALPVSGDTGDGVQLYIGIGQAF</sequence>
<accession>A0ABT2Z810</accession>
<organism evidence="6 7">
    <name type="scientific">Albidovulum marisflavi</name>
    <dbReference type="NCBI Taxonomy" id="2984159"/>
    <lineage>
        <taxon>Bacteria</taxon>
        <taxon>Pseudomonadati</taxon>
        <taxon>Pseudomonadota</taxon>
        <taxon>Alphaproteobacteria</taxon>
        <taxon>Rhodobacterales</taxon>
        <taxon>Paracoccaceae</taxon>
        <taxon>Albidovulum</taxon>
    </lineage>
</organism>
<dbReference type="InterPro" id="IPR010827">
    <property type="entry name" value="BamA/TamA_POTRA"/>
</dbReference>
<dbReference type="RefSeq" id="WP_263732945.1">
    <property type="nucleotide sequence ID" value="NZ_JAOWKY010000001.1"/>
</dbReference>
<keyword evidence="2" id="KW-0812">Transmembrane</keyword>
<keyword evidence="2" id="KW-1134">Transmembrane beta strand</keyword>
<evidence type="ECO:0000256" key="3">
    <source>
        <dbReference type="ARBA" id="ARBA00023136"/>
    </source>
</evidence>
<feature type="domain" description="POTRA" evidence="5">
    <location>
        <begin position="207"/>
        <end position="279"/>
    </location>
</feature>
<evidence type="ECO:0000256" key="1">
    <source>
        <dbReference type="ARBA" id="ARBA00004370"/>
    </source>
</evidence>
<reference evidence="6 7" key="1">
    <citation type="submission" date="2022-10" db="EMBL/GenBank/DDBJ databases">
        <title>Defluviimonas sp. nov., isolated from ocean surface water.</title>
        <authorList>
            <person name="He W."/>
            <person name="Wang L."/>
            <person name="Zhang D.-F."/>
        </authorList>
    </citation>
    <scope>NUCLEOTIDE SEQUENCE [LARGE SCALE GENOMIC DNA]</scope>
    <source>
        <strain evidence="6 7">WL0002</strain>
    </source>
</reference>
<dbReference type="PANTHER" id="PTHR12815">
    <property type="entry name" value="SORTING AND ASSEMBLY MACHINERY SAMM50 PROTEIN FAMILY MEMBER"/>
    <property type="match status" value="1"/>
</dbReference>
<keyword evidence="7" id="KW-1185">Reference proteome</keyword>
<comment type="caution">
    <text evidence="6">The sequence shown here is derived from an EMBL/GenBank/DDBJ whole genome shotgun (WGS) entry which is preliminary data.</text>
</comment>
<evidence type="ECO:0000256" key="2">
    <source>
        <dbReference type="ARBA" id="ARBA00022452"/>
    </source>
</evidence>
<evidence type="ECO:0000313" key="6">
    <source>
        <dbReference type="EMBL" id="MCV2867283.1"/>
    </source>
</evidence>
<proteinExistence type="predicted"/>
<evidence type="ECO:0000313" key="7">
    <source>
        <dbReference type="Proteomes" id="UP001652542"/>
    </source>
</evidence>
<protein>
    <submittedName>
        <fullName evidence="6">Autotransporter assembly complex protein TamA</fullName>
    </submittedName>
</protein>
<dbReference type="Pfam" id="PF01103">
    <property type="entry name" value="Omp85"/>
    <property type="match status" value="1"/>
</dbReference>
<dbReference type="Proteomes" id="UP001652542">
    <property type="component" value="Unassembled WGS sequence"/>
</dbReference>
<dbReference type="Pfam" id="PF07244">
    <property type="entry name" value="POTRA"/>
    <property type="match status" value="1"/>
</dbReference>
<dbReference type="Gene3D" id="3.10.20.310">
    <property type="entry name" value="membrane protein fhac"/>
    <property type="match status" value="1"/>
</dbReference>
<feature type="domain" description="Bacterial surface antigen (D15)" evidence="4">
    <location>
        <begin position="307"/>
        <end position="605"/>
    </location>
</feature>
<gene>
    <name evidence="6" type="ORF">OEW28_01410</name>
</gene>
<evidence type="ECO:0000259" key="5">
    <source>
        <dbReference type="Pfam" id="PF07244"/>
    </source>
</evidence>
<comment type="subcellular location">
    <subcellularLocation>
        <location evidence="1">Membrane</location>
    </subcellularLocation>
</comment>
<evidence type="ECO:0000259" key="4">
    <source>
        <dbReference type="Pfam" id="PF01103"/>
    </source>
</evidence>
<name>A0ABT2Z810_9RHOB</name>
<dbReference type="PANTHER" id="PTHR12815:SF42">
    <property type="entry name" value="BACTERIAL SURFACE ANTIGEN (D15) DOMAIN-CONTAINING PROTEIN"/>
    <property type="match status" value="1"/>
</dbReference>
<keyword evidence="3" id="KW-0472">Membrane</keyword>
<dbReference type="EMBL" id="JAOWKY010000001">
    <property type="protein sequence ID" value="MCV2867283.1"/>
    <property type="molecule type" value="Genomic_DNA"/>
</dbReference>
<dbReference type="Gene3D" id="2.40.160.50">
    <property type="entry name" value="membrane protein fhac: a member of the omp85/tpsb transporter family"/>
    <property type="match status" value="1"/>
</dbReference>
<dbReference type="InterPro" id="IPR000184">
    <property type="entry name" value="Bac_surfAg_D15"/>
</dbReference>